<dbReference type="EMBL" id="BAABJP010000030">
    <property type="protein sequence ID" value="GAA5165230.1"/>
    <property type="molecule type" value="Genomic_DNA"/>
</dbReference>
<sequence length="354" mass="36962">MQSDMRLGVLRGDGIGPELVDSALGVLEAVAAAEGFAVRVEEVPGGAEHYRRTGEPLEPGALDRVRGLDGLLKGPVGLPDVRRPDGTEGGLLGGVLRTGLDAYANVRPVRLLPGVTGATRHGPGEIDYVIVRENTEGLYLSRGLGVVTPAAACDQLMVTREGVRRVARFAFELARTRSGAPSDGRHRVTCVDKSNVLRSYALFREVFDEVAADYPDVAAEHRYADAAAHALVAEPERFDVLVMENFLGDILSDLGAATVGGLGMCASGNIGATAAYFEPIHGSAPTIAGRDLANPVSQVLSAGMLLEHAGRGAAARRLRGAVERAFADGAVRLRADGGVEGGTRAATEAIVARV</sequence>
<dbReference type="InterPro" id="IPR050501">
    <property type="entry name" value="ICDH/IPMDH"/>
</dbReference>
<evidence type="ECO:0000256" key="3">
    <source>
        <dbReference type="ARBA" id="ARBA00022723"/>
    </source>
</evidence>
<gene>
    <name evidence="8" type="ORF">GCM10023321_55000</name>
</gene>
<evidence type="ECO:0000256" key="4">
    <source>
        <dbReference type="ARBA" id="ARBA00023002"/>
    </source>
</evidence>
<keyword evidence="3" id="KW-0479">Metal-binding</keyword>
<comment type="cofactor">
    <cofactor evidence="1">
        <name>Mn(2+)</name>
        <dbReference type="ChEBI" id="CHEBI:29035"/>
    </cofactor>
</comment>
<proteinExistence type="predicted"/>
<evidence type="ECO:0000313" key="8">
    <source>
        <dbReference type="EMBL" id="GAA5165230.1"/>
    </source>
</evidence>
<keyword evidence="5" id="KW-0520">NAD</keyword>
<name>A0ABP9QP71_9PSEU</name>
<dbReference type="Gene3D" id="3.40.718.10">
    <property type="entry name" value="Isopropylmalate Dehydrogenase"/>
    <property type="match status" value="1"/>
</dbReference>
<keyword evidence="6" id="KW-0464">Manganese</keyword>
<dbReference type="InterPro" id="IPR024084">
    <property type="entry name" value="IsoPropMal-DH-like_dom"/>
</dbReference>
<dbReference type="PANTHER" id="PTHR43275:SF1">
    <property type="entry name" value="D-MALATE DEHYDROGENASE [DECARBOXYLATING]"/>
    <property type="match status" value="1"/>
</dbReference>
<evidence type="ECO:0000256" key="5">
    <source>
        <dbReference type="ARBA" id="ARBA00023027"/>
    </source>
</evidence>
<dbReference type="Proteomes" id="UP001428817">
    <property type="component" value="Unassembled WGS sequence"/>
</dbReference>
<evidence type="ECO:0000256" key="1">
    <source>
        <dbReference type="ARBA" id="ARBA00001936"/>
    </source>
</evidence>
<feature type="domain" description="Isopropylmalate dehydrogenase-like" evidence="7">
    <location>
        <begin position="6"/>
        <end position="350"/>
    </location>
</feature>
<dbReference type="SUPFAM" id="SSF53659">
    <property type="entry name" value="Isocitrate/Isopropylmalate dehydrogenase-like"/>
    <property type="match status" value="1"/>
</dbReference>
<dbReference type="RefSeq" id="WP_185062572.1">
    <property type="nucleotide sequence ID" value="NZ_BAABJP010000030.1"/>
</dbReference>
<evidence type="ECO:0000313" key="9">
    <source>
        <dbReference type="Proteomes" id="UP001428817"/>
    </source>
</evidence>
<evidence type="ECO:0000256" key="6">
    <source>
        <dbReference type="ARBA" id="ARBA00023211"/>
    </source>
</evidence>
<accession>A0ABP9QP71</accession>
<reference evidence="9" key="1">
    <citation type="journal article" date="2019" name="Int. J. Syst. Evol. Microbiol.">
        <title>The Global Catalogue of Microorganisms (GCM) 10K type strain sequencing project: providing services to taxonomists for standard genome sequencing and annotation.</title>
        <authorList>
            <consortium name="The Broad Institute Genomics Platform"/>
            <consortium name="The Broad Institute Genome Sequencing Center for Infectious Disease"/>
            <person name="Wu L."/>
            <person name="Ma J."/>
        </authorList>
    </citation>
    <scope>NUCLEOTIDE SEQUENCE [LARGE SCALE GENOMIC DNA]</scope>
    <source>
        <strain evidence="9">JCM 18303</strain>
    </source>
</reference>
<organism evidence="8 9">
    <name type="scientific">Pseudonocardia eucalypti</name>
    <dbReference type="NCBI Taxonomy" id="648755"/>
    <lineage>
        <taxon>Bacteria</taxon>
        <taxon>Bacillati</taxon>
        <taxon>Actinomycetota</taxon>
        <taxon>Actinomycetes</taxon>
        <taxon>Pseudonocardiales</taxon>
        <taxon>Pseudonocardiaceae</taxon>
        <taxon>Pseudonocardia</taxon>
    </lineage>
</organism>
<dbReference type="Pfam" id="PF00180">
    <property type="entry name" value="Iso_dh"/>
    <property type="match status" value="1"/>
</dbReference>
<dbReference type="SMART" id="SM01329">
    <property type="entry name" value="Iso_dh"/>
    <property type="match status" value="1"/>
</dbReference>
<evidence type="ECO:0000256" key="2">
    <source>
        <dbReference type="ARBA" id="ARBA00001946"/>
    </source>
</evidence>
<comment type="cofactor">
    <cofactor evidence="2">
        <name>Mg(2+)</name>
        <dbReference type="ChEBI" id="CHEBI:18420"/>
    </cofactor>
</comment>
<keyword evidence="9" id="KW-1185">Reference proteome</keyword>
<comment type="caution">
    <text evidence="8">The sequence shown here is derived from an EMBL/GenBank/DDBJ whole genome shotgun (WGS) entry which is preliminary data.</text>
</comment>
<keyword evidence="4" id="KW-0560">Oxidoreductase</keyword>
<dbReference type="PANTHER" id="PTHR43275">
    <property type="entry name" value="D-MALATE DEHYDROGENASE [DECARBOXYLATING]"/>
    <property type="match status" value="1"/>
</dbReference>
<evidence type="ECO:0000259" key="7">
    <source>
        <dbReference type="SMART" id="SM01329"/>
    </source>
</evidence>
<protein>
    <submittedName>
        <fullName evidence="8">Isocitrate/isopropylmalate dehydrogenase family protein</fullName>
    </submittedName>
</protein>